<keyword evidence="1" id="KW-0812">Transmembrane</keyword>
<gene>
    <name evidence="2" type="ORF">GB928_017340</name>
</gene>
<feature type="transmembrane region" description="Helical" evidence="1">
    <location>
        <begin position="100"/>
        <end position="122"/>
    </location>
</feature>
<dbReference type="Proteomes" id="UP001177080">
    <property type="component" value="Unassembled WGS sequence"/>
</dbReference>
<sequence>MAQSDNILIIGAILVAVHLFVPIATLASGFLRSRGDEWTFPVLVGANLALWVVFTTSTDQGSLAWDLSFPYLCLVVLTSIGGGVARFFRPPSGTEPSGMGRMLTGFAVGVPMPLTLLSHMGLFTHRPHIGVTIVLVLLTAFLLYQAKSGRSRLRPTRPFDTYGLICLSLAGTLGIATFLANFFPLQATP</sequence>
<dbReference type="EMBL" id="WHSC02000007">
    <property type="protein sequence ID" value="MDO6122962.1"/>
    <property type="molecule type" value="Genomic_DNA"/>
</dbReference>
<feature type="transmembrane region" description="Helical" evidence="1">
    <location>
        <begin position="69"/>
        <end position="88"/>
    </location>
</feature>
<evidence type="ECO:0000313" key="2">
    <source>
        <dbReference type="EMBL" id="MDO6122962.1"/>
    </source>
</evidence>
<accession>A0ABT8XGU8</accession>
<proteinExistence type="predicted"/>
<name>A0ABT8XGU8_9HYPH</name>
<protein>
    <submittedName>
        <fullName evidence="2">Uncharacterized protein</fullName>
    </submittedName>
</protein>
<feature type="transmembrane region" description="Helical" evidence="1">
    <location>
        <begin position="128"/>
        <end position="144"/>
    </location>
</feature>
<keyword evidence="1" id="KW-0472">Membrane</keyword>
<reference evidence="2" key="1">
    <citation type="submission" date="2022-04" db="EMBL/GenBank/DDBJ databases">
        <title>Shinella lacus sp. nov., a novel member of the genus Shinella from water.</title>
        <authorList>
            <person name="Deng Y."/>
        </authorList>
    </citation>
    <scope>NUCLEOTIDE SEQUENCE</scope>
    <source>
        <strain evidence="2">JCM 31239</strain>
    </source>
</reference>
<evidence type="ECO:0000313" key="3">
    <source>
        <dbReference type="Proteomes" id="UP001177080"/>
    </source>
</evidence>
<organism evidence="2 3">
    <name type="scientific">Shinella curvata</name>
    <dbReference type="NCBI Taxonomy" id="1817964"/>
    <lineage>
        <taxon>Bacteria</taxon>
        <taxon>Pseudomonadati</taxon>
        <taxon>Pseudomonadota</taxon>
        <taxon>Alphaproteobacteria</taxon>
        <taxon>Hyphomicrobiales</taxon>
        <taxon>Rhizobiaceae</taxon>
        <taxon>Shinella</taxon>
    </lineage>
</organism>
<comment type="caution">
    <text evidence="2">The sequence shown here is derived from an EMBL/GenBank/DDBJ whole genome shotgun (WGS) entry which is preliminary data.</text>
</comment>
<dbReference type="RefSeq" id="WP_244760624.1">
    <property type="nucleotide sequence ID" value="NZ_JALJCJ010000002.1"/>
</dbReference>
<keyword evidence="1" id="KW-1133">Transmembrane helix</keyword>
<evidence type="ECO:0000256" key="1">
    <source>
        <dbReference type="SAM" id="Phobius"/>
    </source>
</evidence>
<feature type="transmembrane region" description="Helical" evidence="1">
    <location>
        <begin position="164"/>
        <end position="183"/>
    </location>
</feature>
<keyword evidence="3" id="KW-1185">Reference proteome</keyword>
<feature type="transmembrane region" description="Helical" evidence="1">
    <location>
        <begin position="6"/>
        <end position="31"/>
    </location>
</feature>
<feature type="transmembrane region" description="Helical" evidence="1">
    <location>
        <begin position="38"/>
        <end position="57"/>
    </location>
</feature>